<protein>
    <submittedName>
        <fullName evidence="2">Uncharacterized protein</fullName>
    </submittedName>
</protein>
<accession>A0A8J2WU62</accession>
<organism evidence="2 3">
    <name type="scientific">Pelagomonas calceolata</name>
    <dbReference type="NCBI Taxonomy" id="35677"/>
    <lineage>
        <taxon>Eukaryota</taxon>
        <taxon>Sar</taxon>
        <taxon>Stramenopiles</taxon>
        <taxon>Ochrophyta</taxon>
        <taxon>Pelagophyceae</taxon>
        <taxon>Pelagomonadales</taxon>
        <taxon>Pelagomonadaceae</taxon>
        <taxon>Pelagomonas</taxon>
    </lineage>
</organism>
<dbReference type="Proteomes" id="UP000789595">
    <property type="component" value="Unassembled WGS sequence"/>
</dbReference>
<name>A0A8J2WU62_9STRA</name>
<dbReference type="EMBL" id="CAKKNE010000002">
    <property type="protein sequence ID" value="CAH0368437.1"/>
    <property type="molecule type" value="Genomic_DNA"/>
</dbReference>
<evidence type="ECO:0000313" key="3">
    <source>
        <dbReference type="Proteomes" id="UP000789595"/>
    </source>
</evidence>
<feature type="compositionally biased region" description="Basic residues" evidence="1">
    <location>
        <begin position="79"/>
        <end position="94"/>
    </location>
</feature>
<gene>
    <name evidence="2" type="ORF">PECAL_2P15030</name>
</gene>
<keyword evidence="3" id="KW-1185">Reference proteome</keyword>
<comment type="caution">
    <text evidence="2">The sequence shown here is derived from an EMBL/GenBank/DDBJ whole genome shotgun (WGS) entry which is preliminary data.</text>
</comment>
<sequence>MAQPSGAQRVPVVEAEAPPAPPRGKLVLRRQQTQEGAAALLGLAARAPAAAPPADATESLQPYEGNDDCTVVTTESGRKPKRPHRKRASGRARARAPAVPVPAAPAPAPAVGWSPDAGGLSIFAGLTGPGAPPRARPLPPPFRAGRPRVALRLDRAAFAGVVDQGTLRYFPGEVLSQTRPAPPPPPPGGARRALFVGDAAPFFDDGAARPAALSALTHIARETGCVVVVSSTAPRGVAAALGAALGAENLRAAAAVAFPGSGLASPAERQVLEVLQWLARRPDGATRRWACLDASGDLRTAYLAVARAARAAPALASRFVRAPAFDEGTLHAVTTRLDAAAAAAPRAPPPAPARPAAFAVPVRAPPPLPPPPPVPVRGRFDEFAFREVPSPAKPSPAKRERRAPPSPRSPALKRLRRESASPVLVATV</sequence>
<feature type="region of interest" description="Disordered" evidence="1">
    <location>
        <begin position="46"/>
        <end position="107"/>
    </location>
</feature>
<reference evidence="2" key="1">
    <citation type="submission" date="2021-11" db="EMBL/GenBank/DDBJ databases">
        <authorList>
            <consortium name="Genoscope - CEA"/>
            <person name="William W."/>
        </authorList>
    </citation>
    <scope>NUCLEOTIDE SEQUENCE</scope>
</reference>
<feature type="region of interest" description="Disordered" evidence="1">
    <location>
        <begin position="364"/>
        <end position="428"/>
    </location>
</feature>
<evidence type="ECO:0000313" key="2">
    <source>
        <dbReference type="EMBL" id="CAH0368437.1"/>
    </source>
</evidence>
<dbReference type="AlphaFoldDB" id="A0A8J2WU62"/>
<evidence type="ECO:0000256" key="1">
    <source>
        <dbReference type="SAM" id="MobiDB-lite"/>
    </source>
</evidence>
<proteinExistence type="predicted"/>
<feature type="compositionally biased region" description="Pro residues" evidence="1">
    <location>
        <begin position="364"/>
        <end position="375"/>
    </location>
</feature>
<feature type="region of interest" description="Disordered" evidence="1">
    <location>
        <begin position="1"/>
        <end position="25"/>
    </location>
</feature>
<feature type="compositionally biased region" description="Low complexity" evidence="1">
    <location>
        <begin position="46"/>
        <end position="56"/>
    </location>
</feature>